<protein>
    <submittedName>
        <fullName evidence="1">DUF1566 domain-containing protein</fullName>
    </submittedName>
</protein>
<accession>A0ABT6QW84</accession>
<dbReference type="Proteomes" id="UP001159100">
    <property type="component" value="Unassembled WGS sequence"/>
</dbReference>
<sequence length="201" mass="22010">MKSEMITLKHGDTTIKMPASSLAQLALASTFALVLPPAANIQPITVHEVPAIGEYWPGQGGINGGLVAEHGGVPAHYLIISKDDIGNFEWGPRATESVATSKTDGRANTAILSGSKENYPAAKACFTYQADGHADFYLPAAAELYHCWVNVPDLFAKDCYYWSSTQRSADYAFFMHFVGGFQGNFCKLNELRVRPVRRFFI</sequence>
<dbReference type="RefSeq" id="WP_282317100.1">
    <property type="nucleotide sequence ID" value="NZ_JARBWL010000002.1"/>
</dbReference>
<evidence type="ECO:0000313" key="2">
    <source>
        <dbReference type="Proteomes" id="UP001159100"/>
    </source>
</evidence>
<dbReference type="EMBL" id="JARBWL010000002">
    <property type="protein sequence ID" value="MDI2594990.1"/>
    <property type="molecule type" value="Genomic_DNA"/>
</dbReference>
<gene>
    <name evidence="1" type="ORF">POF45_26720</name>
</gene>
<name>A0ABT6QW84_9PSED</name>
<evidence type="ECO:0000313" key="1">
    <source>
        <dbReference type="EMBL" id="MDI2594990.1"/>
    </source>
</evidence>
<organism evidence="1 2">
    <name type="scientific">Pseudomonas fungipugnans</name>
    <dbReference type="NCBI Taxonomy" id="3024217"/>
    <lineage>
        <taxon>Bacteria</taxon>
        <taxon>Pseudomonadati</taxon>
        <taxon>Pseudomonadota</taxon>
        <taxon>Gammaproteobacteria</taxon>
        <taxon>Pseudomonadales</taxon>
        <taxon>Pseudomonadaceae</taxon>
        <taxon>Pseudomonas</taxon>
    </lineage>
</organism>
<comment type="caution">
    <text evidence="1">The sequence shown here is derived from an EMBL/GenBank/DDBJ whole genome shotgun (WGS) entry which is preliminary data.</text>
</comment>
<proteinExistence type="predicted"/>
<reference evidence="1 2" key="1">
    <citation type="submission" date="2023-02" db="EMBL/GenBank/DDBJ databases">
        <title>Pseudomonas chrutzelriedensis sp. nov., a potently antifungal strain isolated from moss.</title>
        <authorList>
            <person name="Schnyder A."/>
            <person name="Kalawong R."/>
            <person name="Eberl L."/>
            <person name="Agnoli K."/>
        </authorList>
    </citation>
    <scope>NUCLEOTIDE SEQUENCE [LARGE SCALE GENOMIC DNA]</scope>
    <source>
        <strain evidence="1 2">681</strain>
    </source>
</reference>
<keyword evidence="2" id="KW-1185">Reference proteome</keyword>